<dbReference type="InterPro" id="IPR043128">
    <property type="entry name" value="Rev_trsase/Diguanyl_cyclase"/>
</dbReference>
<dbReference type="CDD" id="cd03468">
    <property type="entry name" value="PolY_like"/>
    <property type="match status" value="1"/>
</dbReference>
<dbReference type="AlphaFoldDB" id="A0A932A942"/>
<evidence type="ECO:0000256" key="1">
    <source>
        <dbReference type="ARBA" id="ARBA00010945"/>
    </source>
</evidence>
<dbReference type="Proteomes" id="UP000779809">
    <property type="component" value="Unassembled WGS sequence"/>
</dbReference>
<reference evidence="4" key="1">
    <citation type="submission" date="2020-07" db="EMBL/GenBank/DDBJ databases">
        <title>Huge and variable diversity of episymbiotic CPR bacteria and DPANN archaea in groundwater ecosystems.</title>
        <authorList>
            <person name="He C.Y."/>
            <person name="Keren R."/>
            <person name="Whittaker M."/>
            <person name="Farag I.F."/>
            <person name="Doudna J."/>
            <person name="Cate J.H.D."/>
            <person name="Banfield J.F."/>
        </authorList>
    </citation>
    <scope>NUCLEOTIDE SEQUENCE</scope>
    <source>
        <strain evidence="4">NC_groundwater_580_Pr5_B-0.1um_64_19</strain>
    </source>
</reference>
<dbReference type="InterPro" id="IPR043502">
    <property type="entry name" value="DNA/RNA_pol_sf"/>
</dbReference>
<sequence length="554" mass="60634">MFAALYIPDLPVEAIVRAQPALREHAVAVLAGKPPLEKVMAANERARSLGIAPGMTRLEAESYRGGTEKGAEGGAENVRLLSRSPAQEAATYAALLDAACAFSPRVEATAADTVVLDLAGLEALFGPPAKLGRDLARRASGLGVEAHVAVAANPDAAVYAARGFAGVTVIPPDQTADRLGLLPVEILAPEAERPSDFDGAQPVQRFAEVMERWGMRTLRSFAALPSVAVVERLGQRGLLLQRLARGEWTRTLVPFEPPLVFEETCELEYPVENLEPLAFLLHRMLEQLCGRLKARSLATNELRLTCELEPMTNAECRMSNESSSGDIRHSSFDNRHCRTLRLPVPMQDPRVLLKLLQLDLAAHPPGAPVAKLALRAGPVQPRATQEGFFVPVAPEPEKLELLLARVAAIVGAPNIGAPEVLDSHRPDAHRIRKFQVSSFESQKRGSRNLKLETRNSSAARLALRLFRPPLRARVEMQGAKPVRVSFLEHARAEVTACAGPWRTSGEWWTNDGWQRDEWDVSLKTGFSKTTPGPALYRMYRDVTTGDWFVYGAYD</sequence>
<comment type="caution">
    <text evidence="4">The sequence shown here is derived from an EMBL/GenBank/DDBJ whole genome shotgun (WGS) entry which is preliminary data.</text>
</comment>
<accession>A0A932A942</accession>
<dbReference type="GO" id="GO:0003684">
    <property type="term" value="F:damaged DNA binding"/>
    <property type="evidence" value="ECO:0007669"/>
    <property type="project" value="InterPro"/>
</dbReference>
<evidence type="ECO:0000313" key="5">
    <source>
        <dbReference type="Proteomes" id="UP000779809"/>
    </source>
</evidence>
<gene>
    <name evidence="4" type="ORF">HYX28_09220</name>
</gene>
<feature type="domain" description="UmuC" evidence="3">
    <location>
        <begin position="12"/>
        <end position="121"/>
    </location>
</feature>
<proteinExistence type="inferred from homology"/>
<dbReference type="EMBL" id="JACPNR010000011">
    <property type="protein sequence ID" value="MBI2678949.1"/>
    <property type="molecule type" value="Genomic_DNA"/>
</dbReference>
<dbReference type="InterPro" id="IPR001126">
    <property type="entry name" value="UmuC"/>
</dbReference>
<evidence type="ECO:0000259" key="3">
    <source>
        <dbReference type="PROSITE" id="PS50173"/>
    </source>
</evidence>
<dbReference type="Pfam" id="PF00817">
    <property type="entry name" value="IMS"/>
    <property type="match status" value="1"/>
</dbReference>
<dbReference type="InterPro" id="IPR050356">
    <property type="entry name" value="SulA_CellDiv_inhibitor"/>
</dbReference>
<dbReference type="PANTHER" id="PTHR35369">
    <property type="entry name" value="BLR3025 PROTEIN-RELATED"/>
    <property type="match status" value="1"/>
</dbReference>
<comment type="similarity">
    <text evidence="1">Belongs to the DNA polymerase type-Y family.</text>
</comment>
<dbReference type="PANTHER" id="PTHR35369:SF2">
    <property type="entry name" value="BLR3025 PROTEIN"/>
    <property type="match status" value="1"/>
</dbReference>
<protein>
    <submittedName>
        <fullName evidence="4">DNA polymerase Y family protein</fullName>
    </submittedName>
</protein>
<dbReference type="SUPFAM" id="SSF56672">
    <property type="entry name" value="DNA/RNA polymerases"/>
    <property type="match status" value="1"/>
</dbReference>
<dbReference type="GO" id="GO:0006281">
    <property type="term" value="P:DNA repair"/>
    <property type="evidence" value="ECO:0007669"/>
    <property type="project" value="InterPro"/>
</dbReference>
<dbReference type="Gene3D" id="3.40.1170.60">
    <property type="match status" value="1"/>
</dbReference>
<evidence type="ECO:0000256" key="2">
    <source>
        <dbReference type="ARBA" id="ARBA00022763"/>
    </source>
</evidence>
<keyword evidence="2" id="KW-0227">DNA damage</keyword>
<dbReference type="Gene3D" id="3.30.70.270">
    <property type="match status" value="1"/>
</dbReference>
<evidence type="ECO:0000313" key="4">
    <source>
        <dbReference type="EMBL" id="MBI2678949.1"/>
    </source>
</evidence>
<name>A0A932A942_9BACT</name>
<organism evidence="4 5">
    <name type="scientific">Candidatus Korobacter versatilis</name>
    <dbReference type="NCBI Taxonomy" id="658062"/>
    <lineage>
        <taxon>Bacteria</taxon>
        <taxon>Pseudomonadati</taxon>
        <taxon>Acidobacteriota</taxon>
        <taxon>Terriglobia</taxon>
        <taxon>Terriglobales</taxon>
        <taxon>Candidatus Korobacteraceae</taxon>
        <taxon>Candidatus Korobacter</taxon>
    </lineage>
</organism>
<dbReference type="PROSITE" id="PS50173">
    <property type="entry name" value="UMUC"/>
    <property type="match status" value="1"/>
</dbReference>